<accession>A0AAW0Z248</accession>
<organism evidence="6 7">
    <name type="scientific">Kwoniella newhampshirensis</name>
    <dbReference type="NCBI Taxonomy" id="1651941"/>
    <lineage>
        <taxon>Eukaryota</taxon>
        <taxon>Fungi</taxon>
        <taxon>Dikarya</taxon>
        <taxon>Basidiomycota</taxon>
        <taxon>Agaricomycotina</taxon>
        <taxon>Tremellomycetes</taxon>
        <taxon>Tremellales</taxon>
        <taxon>Cryptococcaceae</taxon>
        <taxon>Kwoniella</taxon>
    </lineage>
</organism>
<dbReference type="PANTHER" id="PTHR43103:SF5">
    <property type="entry name" value="4-EPIMERASE, PUTATIVE (AFU_ORTHOLOGUE AFUA_7G00360)-RELATED"/>
    <property type="match status" value="1"/>
</dbReference>
<feature type="domain" description="NAD-dependent epimerase/dehydratase" evidence="5">
    <location>
        <begin position="12"/>
        <end position="196"/>
    </location>
</feature>
<evidence type="ECO:0000313" key="7">
    <source>
        <dbReference type="Proteomes" id="UP001388673"/>
    </source>
</evidence>
<dbReference type="GeneID" id="92178640"/>
<proteinExistence type="inferred from homology"/>
<dbReference type="RefSeq" id="XP_066804431.1">
    <property type="nucleotide sequence ID" value="XM_066944508.1"/>
</dbReference>
<dbReference type="InterPro" id="IPR036291">
    <property type="entry name" value="NAD(P)-bd_dom_sf"/>
</dbReference>
<dbReference type="GO" id="GO:0016491">
    <property type="term" value="F:oxidoreductase activity"/>
    <property type="evidence" value="ECO:0007669"/>
    <property type="project" value="UniProtKB-KW"/>
</dbReference>
<sequence length="329" mass="36892">MTTQAITKPLTIAVTGSAGLVGSHLCAYLLSQGLTVIAIDVVPIENHLHHALESKFHPTETERYTYKVVRTEKYEEYRDACRGAEGLVHLAAIYHTEKNPKTQWEIHNANVAMSYNTLCIAAELEINRVVLASSVNAIGMIYCKRPTFYYLPLDEKHPCRPEDAYSLCKYMCELQADSFVRTHPALRVATLRFHGVVPPSLCTRASLLGTFDGANPKDFWGWVSSSAVSSACLKALIAPTDMFPEGSHETFFIVARTICKPKSRTEDLVKDTYPELKAEVEKLGLRGNEGLFDTSKAEKMLDWKDEGHYWEPGMDDEELDNNRKSDLTV</sequence>
<dbReference type="PANTHER" id="PTHR43103">
    <property type="entry name" value="NUCLEOSIDE-DIPHOSPHATE-SUGAR EPIMERASE"/>
    <property type="match status" value="1"/>
</dbReference>
<keyword evidence="3" id="KW-0520">NAD</keyword>
<dbReference type="InterPro" id="IPR001509">
    <property type="entry name" value="Epimerase_deHydtase"/>
</dbReference>
<keyword evidence="7" id="KW-1185">Reference proteome</keyword>
<evidence type="ECO:0000259" key="5">
    <source>
        <dbReference type="Pfam" id="PF01370"/>
    </source>
</evidence>
<evidence type="ECO:0000256" key="3">
    <source>
        <dbReference type="ARBA" id="ARBA00023027"/>
    </source>
</evidence>
<feature type="compositionally biased region" description="Basic and acidic residues" evidence="4">
    <location>
        <begin position="320"/>
        <end position="329"/>
    </location>
</feature>
<evidence type="ECO:0000256" key="2">
    <source>
        <dbReference type="ARBA" id="ARBA00023002"/>
    </source>
</evidence>
<dbReference type="Pfam" id="PF01370">
    <property type="entry name" value="Epimerase"/>
    <property type="match status" value="1"/>
</dbReference>
<evidence type="ECO:0000256" key="1">
    <source>
        <dbReference type="ARBA" id="ARBA00007637"/>
    </source>
</evidence>
<dbReference type="AlphaFoldDB" id="A0AAW0Z248"/>
<dbReference type="SUPFAM" id="SSF51735">
    <property type="entry name" value="NAD(P)-binding Rossmann-fold domains"/>
    <property type="match status" value="1"/>
</dbReference>
<reference evidence="6 7" key="1">
    <citation type="journal article" date="2024" name="bioRxiv">
        <title>Comparative genomics of Cryptococcus and Kwoniella reveals pathogenesis evolution and contrasting karyotype dynamics via intercentromeric recombination or chromosome fusion.</title>
        <authorList>
            <person name="Coelho M.A."/>
            <person name="David-Palma M."/>
            <person name="Shea T."/>
            <person name="Bowers K."/>
            <person name="McGinley-Smith S."/>
            <person name="Mohammad A.W."/>
            <person name="Gnirke A."/>
            <person name="Yurkov A.M."/>
            <person name="Nowrousian M."/>
            <person name="Sun S."/>
            <person name="Cuomo C.A."/>
            <person name="Heitman J."/>
        </authorList>
    </citation>
    <scope>NUCLEOTIDE SEQUENCE [LARGE SCALE GENOMIC DNA]</scope>
    <source>
        <strain evidence="6 7">CBS 13917</strain>
    </source>
</reference>
<protein>
    <recommendedName>
        <fullName evidence="5">NAD-dependent epimerase/dehydratase domain-containing protein</fullName>
    </recommendedName>
</protein>
<dbReference type="KEGG" id="kne:92178640"/>
<dbReference type="Proteomes" id="UP001388673">
    <property type="component" value="Unassembled WGS sequence"/>
</dbReference>
<evidence type="ECO:0000256" key="4">
    <source>
        <dbReference type="SAM" id="MobiDB-lite"/>
    </source>
</evidence>
<feature type="region of interest" description="Disordered" evidence="4">
    <location>
        <begin position="308"/>
        <end position="329"/>
    </location>
</feature>
<keyword evidence="2" id="KW-0560">Oxidoreductase</keyword>
<dbReference type="Gene3D" id="3.40.50.720">
    <property type="entry name" value="NAD(P)-binding Rossmann-like Domain"/>
    <property type="match status" value="1"/>
</dbReference>
<comment type="caution">
    <text evidence="6">The sequence shown here is derived from an EMBL/GenBank/DDBJ whole genome shotgun (WGS) entry which is preliminary data.</text>
</comment>
<comment type="similarity">
    <text evidence="1">Belongs to the NAD(P)-dependent epimerase/dehydratase family.</text>
</comment>
<dbReference type="EMBL" id="JBCAWK010000003">
    <property type="protein sequence ID" value="KAK8864135.1"/>
    <property type="molecule type" value="Genomic_DNA"/>
</dbReference>
<name>A0AAW0Z248_9TREE</name>
<evidence type="ECO:0000313" key="6">
    <source>
        <dbReference type="EMBL" id="KAK8864135.1"/>
    </source>
</evidence>
<gene>
    <name evidence="6" type="ORF">IAR55_001381</name>
</gene>